<comment type="caution">
    <text evidence="1">The sequence shown here is derived from an EMBL/GenBank/DDBJ whole genome shotgun (WGS) entry which is preliminary data.</text>
</comment>
<keyword evidence="2" id="KW-1185">Reference proteome</keyword>
<dbReference type="Proteomes" id="UP001280591">
    <property type="component" value="Unassembled WGS sequence"/>
</dbReference>
<name>A0ABU5FWL9_9STRE</name>
<dbReference type="RefSeq" id="WP_049529624.1">
    <property type="nucleotide sequence ID" value="NZ_JAXHDP010000002.1"/>
</dbReference>
<evidence type="ECO:0000313" key="1">
    <source>
        <dbReference type="EMBL" id="MDY4345727.1"/>
    </source>
</evidence>
<sequence>MRERSATGTQGLSKAIKKHLNDITRLTALLVGSEKLSNITSSDTVKADMHRFVIELESVISTIPQNDDILLNRNEVFEILKDFLDS</sequence>
<organism evidence="1 2">
    <name type="scientific">Streptococcus fermentans</name>
    <dbReference type="NCBI Taxonomy" id="3095082"/>
    <lineage>
        <taxon>Bacteria</taxon>
        <taxon>Bacillati</taxon>
        <taxon>Bacillota</taxon>
        <taxon>Bacilli</taxon>
        <taxon>Lactobacillales</taxon>
        <taxon>Streptococcaceae</taxon>
        <taxon>Streptococcus</taxon>
    </lineage>
</organism>
<evidence type="ECO:0000313" key="2">
    <source>
        <dbReference type="Proteomes" id="UP001280591"/>
    </source>
</evidence>
<dbReference type="EMBL" id="JAXHDP010000002">
    <property type="protein sequence ID" value="MDY4345727.1"/>
    <property type="molecule type" value="Genomic_DNA"/>
</dbReference>
<reference evidence="1 2" key="1">
    <citation type="submission" date="2023-11" db="EMBL/GenBank/DDBJ databases">
        <title>Streptococcus wuxiensis sp. nov., Streptococcus jiangnanensis sp. nov., Streptococcus fermentans sp. nov., three novel members of the genus Streptococcus isolated from breast milk.</title>
        <authorList>
            <person name="Zhou Y."/>
            <person name="Yang B."/>
        </authorList>
    </citation>
    <scope>NUCLEOTIDE SEQUENCE [LARGE SCALE GENOMIC DNA]</scope>
    <source>
        <strain evidence="1 2">BJSWXB5TM5</strain>
    </source>
</reference>
<protein>
    <submittedName>
        <fullName evidence="1">Uncharacterized protein</fullName>
    </submittedName>
</protein>
<accession>A0ABU5FWL9</accession>
<gene>
    <name evidence="1" type="ORF">SPC81_03790</name>
</gene>
<proteinExistence type="predicted"/>